<dbReference type="EMBL" id="DSVI01000007">
    <property type="protein sequence ID" value="HGT47463.1"/>
    <property type="molecule type" value="Genomic_DNA"/>
</dbReference>
<sequence length="234" mass="27491">MNKDEKIAKNYLTQLYHDEVIFEPKGKRTPDFSIRNIGMEVTRLEQKYDSGTRRVGLYDFQVRLNNMIESLFREFDSSEMSESFWVSVRYKRLPNIKIKQVKKKVKYELEYFLKNYSGLPYEIELEEGIELTIIKNNLKSNRVFDLATSIDLDAGGWIVSLYIESINCVINEKTKKIFPFKNDYIEWWLLLIDRLSFQPKSNEKKEIINSVDNLGAFKKIIIIDPGGSEVMTIG</sequence>
<name>A0A832D0Q5_9BACT</name>
<dbReference type="AlphaFoldDB" id="A0A832D0Q5"/>
<organism evidence="1">
    <name type="scientific">Ignavibacterium album</name>
    <dbReference type="NCBI Taxonomy" id="591197"/>
    <lineage>
        <taxon>Bacteria</taxon>
        <taxon>Pseudomonadati</taxon>
        <taxon>Ignavibacteriota</taxon>
        <taxon>Ignavibacteria</taxon>
        <taxon>Ignavibacteriales</taxon>
        <taxon>Ignavibacteriaceae</taxon>
        <taxon>Ignavibacterium</taxon>
    </lineage>
</organism>
<proteinExistence type="predicted"/>
<protein>
    <submittedName>
        <fullName evidence="1">Uncharacterized protein</fullName>
    </submittedName>
</protein>
<comment type="caution">
    <text evidence="1">The sequence shown here is derived from an EMBL/GenBank/DDBJ whole genome shotgun (WGS) entry which is preliminary data.</text>
</comment>
<gene>
    <name evidence="1" type="ORF">ENS56_05480</name>
</gene>
<accession>A0A832D0Q5</accession>
<evidence type="ECO:0000313" key="1">
    <source>
        <dbReference type="EMBL" id="HGT47463.1"/>
    </source>
</evidence>
<reference evidence="1" key="1">
    <citation type="journal article" date="2020" name="mSystems">
        <title>Genome- and Community-Level Interaction Insights into Carbon Utilization and Element Cycling Functions of Hydrothermarchaeota in Hydrothermal Sediment.</title>
        <authorList>
            <person name="Zhou Z."/>
            <person name="Liu Y."/>
            <person name="Xu W."/>
            <person name="Pan J."/>
            <person name="Luo Z.H."/>
            <person name="Li M."/>
        </authorList>
    </citation>
    <scope>NUCLEOTIDE SEQUENCE [LARGE SCALE GENOMIC DNA]</scope>
    <source>
        <strain evidence="1">SpSt-500</strain>
    </source>
</reference>